<dbReference type="GO" id="GO:0008408">
    <property type="term" value="F:3'-5' exonuclease activity"/>
    <property type="evidence" value="ECO:0007669"/>
    <property type="project" value="InterPro"/>
</dbReference>
<dbReference type="AlphaFoldDB" id="A0AAX6EQC2"/>
<protein>
    <submittedName>
        <fullName evidence="4">Werner Syndrome-like exonuclease</fullName>
    </submittedName>
</protein>
<dbReference type="InterPro" id="IPR051132">
    <property type="entry name" value="3-5_Exonuclease_domain"/>
</dbReference>
<dbReference type="GO" id="GO:0003676">
    <property type="term" value="F:nucleic acid binding"/>
    <property type="evidence" value="ECO:0007669"/>
    <property type="project" value="InterPro"/>
</dbReference>
<dbReference type="EMBL" id="JANAVB010019305">
    <property type="protein sequence ID" value="KAJ6828441.1"/>
    <property type="molecule type" value="Genomic_DNA"/>
</dbReference>
<dbReference type="EMBL" id="JANAVB010034619">
    <property type="protein sequence ID" value="KAJ6806280.1"/>
    <property type="molecule type" value="Genomic_DNA"/>
</dbReference>
<evidence type="ECO:0000259" key="3">
    <source>
        <dbReference type="SMART" id="SM00474"/>
    </source>
</evidence>
<dbReference type="Proteomes" id="UP001140949">
    <property type="component" value="Unassembled WGS sequence"/>
</dbReference>
<dbReference type="CDD" id="cd06141">
    <property type="entry name" value="WRN_exo"/>
    <property type="match status" value="1"/>
</dbReference>
<dbReference type="PANTHER" id="PTHR13620:SF105">
    <property type="entry name" value="OS01G0737700 PROTEIN"/>
    <property type="match status" value="1"/>
</dbReference>
<keyword evidence="6" id="KW-1185">Reference proteome</keyword>
<dbReference type="GO" id="GO:0006139">
    <property type="term" value="P:nucleobase-containing compound metabolic process"/>
    <property type="evidence" value="ECO:0007669"/>
    <property type="project" value="InterPro"/>
</dbReference>
<sequence length="211" mass="23677">MSVTIEEHSDTLFTVVFNSVNRILTTVTSSAADADAWVSEVLRVHRRRLDTLVVGLDIEWRPNFFRGQQNPAAVLQLCVGRRCLVFQILLAGAVPASLVSFLGDRRFSFVGVGVEGDVEKLLEDWEVGVGGNMVDLRDAAEKRTGRREMKQKGLAGLAVELMGWDVRKPKRVTMGRWDQDVLDLDQIKYACVDAFLSFEIGRVLEVWEPLN</sequence>
<keyword evidence="1" id="KW-0540">Nuclease</keyword>
<evidence type="ECO:0000256" key="1">
    <source>
        <dbReference type="ARBA" id="ARBA00022722"/>
    </source>
</evidence>
<keyword evidence="2" id="KW-0378">Hydrolase</keyword>
<evidence type="ECO:0000313" key="6">
    <source>
        <dbReference type="Proteomes" id="UP001140949"/>
    </source>
</evidence>
<dbReference type="PANTHER" id="PTHR13620">
    <property type="entry name" value="3-5 EXONUCLEASE"/>
    <property type="match status" value="1"/>
</dbReference>
<dbReference type="Gene3D" id="3.30.420.10">
    <property type="entry name" value="Ribonuclease H-like superfamily/Ribonuclease H"/>
    <property type="match status" value="1"/>
</dbReference>
<dbReference type="InterPro" id="IPR036397">
    <property type="entry name" value="RNaseH_sf"/>
</dbReference>
<dbReference type="FunFam" id="3.30.420.10:FF:000054">
    <property type="entry name" value="Werner Syndrome-like exonuclease"/>
    <property type="match status" value="1"/>
</dbReference>
<reference evidence="4" key="2">
    <citation type="submission" date="2023-04" db="EMBL/GenBank/DDBJ databases">
        <authorList>
            <person name="Bruccoleri R.E."/>
            <person name="Oakeley E.J."/>
            <person name="Faust A.-M."/>
            <person name="Dessus-Babus S."/>
            <person name="Altorfer M."/>
            <person name="Burckhardt D."/>
            <person name="Oertli M."/>
            <person name="Naumann U."/>
            <person name="Petersen F."/>
            <person name="Wong J."/>
        </authorList>
    </citation>
    <scope>NUCLEOTIDE SEQUENCE</scope>
    <source>
        <strain evidence="4">GSM-AAB239-AS_SAM_17_03QT</strain>
        <tissue evidence="4">Leaf</tissue>
    </source>
</reference>
<keyword evidence="4" id="KW-0269">Exonuclease</keyword>
<evidence type="ECO:0000313" key="5">
    <source>
        <dbReference type="EMBL" id="KAJ6828441.1"/>
    </source>
</evidence>
<dbReference type="GO" id="GO:0005737">
    <property type="term" value="C:cytoplasm"/>
    <property type="evidence" value="ECO:0007669"/>
    <property type="project" value="TreeGrafter"/>
</dbReference>
<organism evidence="4 6">
    <name type="scientific">Iris pallida</name>
    <name type="common">Sweet iris</name>
    <dbReference type="NCBI Taxonomy" id="29817"/>
    <lineage>
        <taxon>Eukaryota</taxon>
        <taxon>Viridiplantae</taxon>
        <taxon>Streptophyta</taxon>
        <taxon>Embryophyta</taxon>
        <taxon>Tracheophyta</taxon>
        <taxon>Spermatophyta</taxon>
        <taxon>Magnoliopsida</taxon>
        <taxon>Liliopsida</taxon>
        <taxon>Asparagales</taxon>
        <taxon>Iridaceae</taxon>
        <taxon>Iridoideae</taxon>
        <taxon>Irideae</taxon>
        <taxon>Iris</taxon>
    </lineage>
</organism>
<reference evidence="4" key="1">
    <citation type="journal article" date="2023" name="GigaByte">
        <title>Genome assembly of the bearded iris, Iris pallida Lam.</title>
        <authorList>
            <person name="Bruccoleri R.E."/>
            <person name="Oakeley E.J."/>
            <person name="Faust A.M.E."/>
            <person name="Altorfer M."/>
            <person name="Dessus-Babus S."/>
            <person name="Burckhardt D."/>
            <person name="Oertli M."/>
            <person name="Naumann U."/>
            <person name="Petersen F."/>
            <person name="Wong J."/>
        </authorList>
    </citation>
    <scope>NUCLEOTIDE SEQUENCE</scope>
    <source>
        <strain evidence="4">GSM-AAB239-AS_SAM_17_03QT</strain>
    </source>
</reference>
<comment type="caution">
    <text evidence="4">The sequence shown here is derived from an EMBL/GenBank/DDBJ whole genome shotgun (WGS) entry which is preliminary data.</text>
</comment>
<name>A0AAX6EQC2_IRIPA</name>
<dbReference type="GO" id="GO:0005634">
    <property type="term" value="C:nucleus"/>
    <property type="evidence" value="ECO:0007669"/>
    <property type="project" value="TreeGrafter"/>
</dbReference>
<gene>
    <name evidence="4" type="ORF">M6B38_175765</name>
    <name evidence="5" type="ORF">M6B38_363405</name>
</gene>
<dbReference type="SMART" id="SM00474">
    <property type="entry name" value="35EXOc"/>
    <property type="match status" value="1"/>
</dbReference>
<feature type="domain" description="3'-5' exonuclease" evidence="3">
    <location>
        <begin position="25"/>
        <end position="211"/>
    </location>
</feature>
<accession>A0AAX6EQC2</accession>
<dbReference type="SUPFAM" id="SSF53098">
    <property type="entry name" value="Ribonuclease H-like"/>
    <property type="match status" value="1"/>
</dbReference>
<proteinExistence type="predicted"/>
<dbReference type="Pfam" id="PF01612">
    <property type="entry name" value="DNA_pol_A_exo1"/>
    <property type="match status" value="1"/>
</dbReference>
<dbReference type="InterPro" id="IPR002562">
    <property type="entry name" value="3'-5'_exonuclease_dom"/>
</dbReference>
<dbReference type="InterPro" id="IPR012337">
    <property type="entry name" value="RNaseH-like_sf"/>
</dbReference>
<evidence type="ECO:0000313" key="4">
    <source>
        <dbReference type="EMBL" id="KAJ6806280.1"/>
    </source>
</evidence>
<evidence type="ECO:0000256" key="2">
    <source>
        <dbReference type="ARBA" id="ARBA00022801"/>
    </source>
</evidence>